<name>A0ACB8SBW8_9AGAM</name>
<proteinExistence type="predicted"/>
<sequence>FHHDGPFDACAPSRNKSRTKAPMYAWSSVNPEDEQIMARMRDQEPVRTANYESPYPSPELAKSMPSQPYSPYYADAPKKKVDAIAEAWGIHEPEPYEEFFAGGGARDGDMSTNNTASYARDAYGRGSRRNRDVRREDDTANRTRTRRPTIPPPQPIFVADDGAPEPDYPSSPPAPSSPGLGGAGLGRNKSLMQRIRKMRDAPNVPVGAYDDMAINEAPSPTSSGESAGHARPTHRSQNSFLGRLGMGRENVSPTSESYVYVADPKMKDLPATPNGPPAADNDRGYFDARDGTGAVTSPGGGLGRKTSLMRKVKGVVRGGK</sequence>
<keyword evidence="2" id="KW-1185">Reference proteome</keyword>
<dbReference type="Proteomes" id="UP000814033">
    <property type="component" value="Unassembled WGS sequence"/>
</dbReference>
<organism evidence="1 2">
    <name type="scientific">Auriscalpium vulgare</name>
    <dbReference type="NCBI Taxonomy" id="40419"/>
    <lineage>
        <taxon>Eukaryota</taxon>
        <taxon>Fungi</taxon>
        <taxon>Dikarya</taxon>
        <taxon>Basidiomycota</taxon>
        <taxon>Agaricomycotina</taxon>
        <taxon>Agaricomycetes</taxon>
        <taxon>Russulales</taxon>
        <taxon>Auriscalpiaceae</taxon>
        <taxon>Auriscalpium</taxon>
    </lineage>
</organism>
<accession>A0ACB8SBW8</accession>
<protein>
    <submittedName>
        <fullName evidence="1">Uncharacterized protein</fullName>
    </submittedName>
</protein>
<reference evidence="1" key="2">
    <citation type="journal article" date="2022" name="New Phytol.">
        <title>Evolutionary transition to the ectomycorrhizal habit in the genomes of a hyperdiverse lineage of mushroom-forming fungi.</title>
        <authorList>
            <person name="Looney B."/>
            <person name="Miyauchi S."/>
            <person name="Morin E."/>
            <person name="Drula E."/>
            <person name="Courty P.E."/>
            <person name="Kohler A."/>
            <person name="Kuo A."/>
            <person name="LaButti K."/>
            <person name="Pangilinan J."/>
            <person name="Lipzen A."/>
            <person name="Riley R."/>
            <person name="Andreopoulos W."/>
            <person name="He G."/>
            <person name="Johnson J."/>
            <person name="Nolan M."/>
            <person name="Tritt A."/>
            <person name="Barry K.W."/>
            <person name="Grigoriev I.V."/>
            <person name="Nagy L.G."/>
            <person name="Hibbett D."/>
            <person name="Henrissat B."/>
            <person name="Matheny P.B."/>
            <person name="Labbe J."/>
            <person name="Martin F.M."/>
        </authorList>
    </citation>
    <scope>NUCLEOTIDE SEQUENCE</scope>
    <source>
        <strain evidence="1">FP105234-sp</strain>
    </source>
</reference>
<gene>
    <name evidence="1" type="ORF">FA95DRAFT_1552358</name>
</gene>
<evidence type="ECO:0000313" key="2">
    <source>
        <dbReference type="Proteomes" id="UP000814033"/>
    </source>
</evidence>
<feature type="non-terminal residue" evidence="1">
    <location>
        <position position="1"/>
    </location>
</feature>
<comment type="caution">
    <text evidence="1">The sequence shown here is derived from an EMBL/GenBank/DDBJ whole genome shotgun (WGS) entry which is preliminary data.</text>
</comment>
<evidence type="ECO:0000313" key="1">
    <source>
        <dbReference type="EMBL" id="KAI0053318.1"/>
    </source>
</evidence>
<dbReference type="EMBL" id="MU275840">
    <property type="protein sequence ID" value="KAI0053318.1"/>
    <property type="molecule type" value="Genomic_DNA"/>
</dbReference>
<reference evidence="1" key="1">
    <citation type="submission" date="2021-02" db="EMBL/GenBank/DDBJ databases">
        <authorList>
            <consortium name="DOE Joint Genome Institute"/>
            <person name="Ahrendt S."/>
            <person name="Looney B.P."/>
            <person name="Miyauchi S."/>
            <person name="Morin E."/>
            <person name="Drula E."/>
            <person name="Courty P.E."/>
            <person name="Chicoki N."/>
            <person name="Fauchery L."/>
            <person name="Kohler A."/>
            <person name="Kuo A."/>
            <person name="Labutti K."/>
            <person name="Pangilinan J."/>
            <person name="Lipzen A."/>
            <person name="Riley R."/>
            <person name="Andreopoulos W."/>
            <person name="He G."/>
            <person name="Johnson J."/>
            <person name="Barry K.W."/>
            <person name="Grigoriev I.V."/>
            <person name="Nagy L."/>
            <person name="Hibbett D."/>
            <person name="Henrissat B."/>
            <person name="Matheny P.B."/>
            <person name="Labbe J."/>
            <person name="Martin F."/>
        </authorList>
    </citation>
    <scope>NUCLEOTIDE SEQUENCE</scope>
    <source>
        <strain evidence="1">FP105234-sp</strain>
    </source>
</reference>